<proteinExistence type="predicted"/>
<dbReference type="EMBL" id="GGEC01074375">
    <property type="protein sequence ID" value="MBX54859.1"/>
    <property type="molecule type" value="Transcribed_RNA"/>
</dbReference>
<protein>
    <submittedName>
        <fullName evidence="2">Uncharacterized protein</fullName>
    </submittedName>
</protein>
<organism evidence="2">
    <name type="scientific">Rhizophora mucronata</name>
    <name type="common">Asiatic mangrove</name>
    <dbReference type="NCBI Taxonomy" id="61149"/>
    <lineage>
        <taxon>Eukaryota</taxon>
        <taxon>Viridiplantae</taxon>
        <taxon>Streptophyta</taxon>
        <taxon>Embryophyta</taxon>
        <taxon>Tracheophyta</taxon>
        <taxon>Spermatophyta</taxon>
        <taxon>Magnoliopsida</taxon>
        <taxon>eudicotyledons</taxon>
        <taxon>Gunneridae</taxon>
        <taxon>Pentapetalae</taxon>
        <taxon>rosids</taxon>
        <taxon>fabids</taxon>
        <taxon>Malpighiales</taxon>
        <taxon>Rhizophoraceae</taxon>
        <taxon>Rhizophora</taxon>
    </lineage>
</organism>
<reference evidence="2" key="1">
    <citation type="submission" date="2018-02" db="EMBL/GenBank/DDBJ databases">
        <title>Rhizophora mucronata_Transcriptome.</title>
        <authorList>
            <person name="Meera S.P."/>
            <person name="Sreeshan A."/>
            <person name="Augustine A."/>
        </authorList>
    </citation>
    <scope>NUCLEOTIDE SEQUENCE</scope>
    <source>
        <tissue evidence="2">Leaf</tissue>
    </source>
</reference>
<keyword evidence="1" id="KW-0812">Transmembrane</keyword>
<evidence type="ECO:0000256" key="1">
    <source>
        <dbReference type="SAM" id="Phobius"/>
    </source>
</evidence>
<dbReference type="AlphaFoldDB" id="A0A2P2PJM6"/>
<name>A0A2P2PJM6_RHIMU</name>
<sequence>MNNFSLGKAPFGIASFFYLFVEICLLCGLKMIKFWQFIGKLAAYLQQIVLIYST</sequence>
<feature type="transmembrane region" description="Helical" evidence="1">
    <location>
        <begin position="12"/>
        <end position="32"/>
    </location>
</feature>
<keyword evidence="1" id="KW-0472">Membrane</keyword>
<keyword evidence="1" id="KW-1133">Transmembrane helix</keyword>
<evidence type="ECO:0000313" key="2">
    <source>
        <dbReference type="EMBL" id="MBX54859.1"/>
    </source>
</evidence>
<accession>A0A2P2PJM6</accession>